<sequence length="491" mass="54592">MSPDLTNEDGLTALHQCCIDDNEEMMKILIDFGANVNARDSELWTPLHAAATCGHVHLAEYLLNKGADILAINSDGNMPYDICEDEVTLDYIESVMSSKGITQEEIDDLRSCTAKRMLRDLTQAVDKGQLEVLECRDCHGATPLHLAAANGYIEVADFLLDHNVRLDVKDNDGWQPIHAAACWAQPEMVYILAMHGADLDARTYNDEMPFSKFLLASVRRTSMREKKEISRRDAKAEAELMLIPRDTPSPDNPPTSVKEVRVDMIEDVTPKRPRRTDHTAEGTTTKNVTISLEPAAKSEKKSNKKGSILKKQKQVSISPSNKNKKSKGKKEKKEKSDTSLTKADKYYQDKFKHEGGTLSELKRQRLKKFQEHHSVDSGLDESYQPLPSNSHKDSVDLRHQDSSPQPKPSAKKPVSPVAKKKSGSHNSDKTKSDNSKKNDQDANGMGNVTTSSKSSSGNTVSTEAKDPPIHRFKGEVEEPEDAERPVCCVVM</sequence>
<feature type="repeat" description="ANK" evidence="2">
    <location>
        <begin position="9"/>
        <end position="41"/>
    </location>
</feature>
<feature type="compositionally biased region" description="Basic and acidic residues" evidence="3">
    <location>
        <begin position="226"/>
        <end position="238"/>
    </location>
</feature>
<dbReference type="SUPFAM" id="SSF48403">
    <property type="entry name" value="Ankyrin repeat"/>
    <property type="match status" value="1"/>
</dbReference>
<dbReference type="SMART" id="SM00248">
    <property type="entry name" value="ANK"/>
    <property type="match status" value="4"/>
</dbReference>
<evidence type="ECO:0000256" key="2">
    <source>
        <dbReference type="PROSITE-ProRule" id="PRU00023"/>
    </source>
</evidence>
<dbReference type="InterPro" id="IPR036770">
    <property type="entry name" value="Ankyrin_rpt-contain_sf"/>
</dbReference>
<evidence type="ECO:0000256" key="1">
    <source>
        <dbReference type="ARBA" id="ARBA00022737"/>
    </source>
</evidence>
<feature type="compositionally biased region" description="Basic and acidic residues" evidence="3">
    <location>
        <begin position="390"/>
        <end position="401"/>
    </location>
</feature>
<name>A0ABM0MXL0_SACKO</name>
<keyword evidence="2" id="KW-0040">ANK repeat</keyword>
<dbReference type="Proteomes" id="UP000694865">
    <property type="component" value="Unplaced"/>
</dbReference>
<protein>
    <submittedName>
        <fullName evidence="5">Protein phosphatase 1 regulatory inhibitor subunit 16B-like</fullName>
    </submittedName>
</protein>
<feature type="repeat" description="ANK" evidence="2">
    <location>
        <begin position="42"/>
        <end position="74"/>
    </location>
</feature>
<dbReference type="InterPro" id="IPR051226">
    <property type="entry name" value="PP1_Regulatory_Subunit"/>
</dbReference>
<feature type="compositionally biased region" description="Basic and acidic residues" evidence="3">
    <location>
        <begin position="426"/>
        <end position="440"/>
    </location>
</feature>
<dbReference type="PANTHER" id="PTHR24179">
    <property type="entry name" value="PROTEIN PHOSPHATASE 1 REGULATORY SUBUNIT 12"/>
    <property type="match status" value="1"/>
</dbReference>
<evidence type="ECO:0000313" key="4">
    <source>
        <dbReference type="Proteomes" id="UP000694865"/>
    </source>
</evidence>
<feature type="compositionally biased region" description="Polar residues" evidence="3">
    <location>
        <begin position="281"/>
        <end position="290"/>
    </location>
</feature>
<dbReference type="PRINTS" id="PR01415">
    <property type="entry name" value="ANKYRIN"/>
</dbReference>
<feature type="compositionally biased region" description="Basic and acidic residues" evidence="3">
    <location>
        <begin position="258"/>
        <end position="280"/>
    </location>
</feature>
<feature type="compositionally biased region" description="Basic residues" evidence="3">
    <location>
        <begin position="302"/>
        <end position="313"/>
    </location>
</feature>
<dbReference type="PROSITE" id="PS50088">
    <property type="entry name" value="ANK_REPEAT"/>
    <property type="match status" value="4"/>
</dbReference>
<dbReference type="PROSITE" id="PS50297">
    <property type="entry name" value="ANK_REP_REGION"/>
    <property type="match status" value="4"/>
</dbReference>
<feature type="region of interest" description="Disordered" evidence="3">
    <location>
        <begin position="226"/>
        <end position="491"/>
    </location>
</feature>
<evidence type="ECO:0000313" key="5">
    <source>
        <dbReference type="RefSeq" id="XP_006824751.1"/>
    </source>
</evidence>
<dbReference type="RefSeq" id="XP_006824751.1">
    <property type="nucleotide sequence ID" value="XM_006824688.1"/>
</dbReference>
<dbReference type="GeneID" id="102809288"/>
<dbReference type="PANTHER" id="PTHR24179:SF29">
    <property type="entry name" value="LD46604P"/>
    <property type="match status" value="1"/>
</dbReference>
<dbReference type="InterPro" id="IPR002110">
    <property type="entry name" value="Ankyrin_rpt"/>
</dbReference>
<evidence type="ECO:0000256" key="3">
    <source>
        <dbReference type="SAM" id="MobiDB-lite"/>
    </source>
</evidence>
<feature type="compositionally biased region" description="Low complexity" evidence="3">
    <location>
        <begin position="441"/>
        <end position="462"/>
    </location>
</feature>
<keyword evidence="1" id="KW-0677">Repeat</keyword>
<accession>A0ABM0MXL0</accession>
<feature type="compositionally biased region" description="Basic and acidic residues" evidence="3">
    <location>
        <begin position="331"/>
        <end position="375"/>
    </location>
</feature>
<feature type="compositionally biased region" description="Basic and acidic residues" evidence="3">
    <location>
        <begin position="463"/>
        <end position="476"/>
    </location>
</feature>
<feature type="repeat" description="ANK" evidence="2">
    <location>
        <begin position="139"/>
        <end position="171"/>
    </location>
</feature>
<gene>
    <name evidence="5" type="primary">LOC102809288</name>
</gene>
<proteinExistence type="predicted"/>
<reference evidence="5" key="1">
    <citation type="submission" date="2025-08" db="UniProtKB">
        <authorList>
            <consortium name="RefSeq"/>
        </authorList>
    </citation>
    <scope>IDENTIFICATION</scope>
    <source>
        <tissue evidence="5">Testes</tissue>
    </source>
</reference>
<dbReference type="Pfam" id="PF12796">
    <property type="entry name" value="Ank_2"/>
    <property type="match status" value="2"/>
</dbReference>
<feature type="repeat" description="ANK" evidence="2">
    <location>
        <begin position="172"/>
        <end position="204"/>
    </location>
</feature>
<keyword evidence="4" id="KW-1185">Reference proteome</keyword>
<organism evidence="4 5">
    <name type="scientific">Saccoglossus kowalevskii</name>
    <name type="common">Acorn worm</name>
    <dbReference type="NCBI Taxonomy" id="10224"/>
    <lineage>
        <taxon>Eukaryota</taxon>
        <taxon>Metazoa</taxon>
        <taxon>Hemichordata</taxon>
        <taxon>Enteropneusta</taxon>
        <taxon>Harrimaniidae</taxon>
        <taxon>Saccoglossus</taxon>
    </lineage>
</organism>
<dbReference type="Gene3D" id="1.25.40.20">
    <property type="entry name" value="Ankyrin repeat-containing domain"/>
    <property type="match status" value="2"/>
</dbReference>